<protein>
    <submittedName>
        <fullName evidence="1">Uncharacterized protein</fullName>
    </submittedName>
</protein>
<proteinExistence type="predicted"/>
<dbReference type="EMBL" id="FPIZ01000001">
    <property type="protein sequence ID" value="SFW16890.1"/>
    <property type="molecule type" value="Genomic_DNA"/>
</dbReference>
<accession>A0A1K1M185</accession>
<evidence type="ECO:0000313" key="1">
    <source>
        <dbReference type="EMBL" id="SFW16890.1"/>
    </source>
</evidence>
<name>A0A1K1M185_9BACT</name>
<evidence type="ECO:0000313" key="2">
    <source>
        <dbReference type="Proteomes" id="UP000183788"/>
    </source>
</evidence>
<dbReference type="STRING" id="1004.SAMN05661012_00364"/>
<organism evidence="1 2">
    <name type="scientific">Chitinophaga sancti</name>
    <dbReference type="NCBI Taxonomy" id="1004"/>
    <lineage>
        <taxon>Bacteria</taxon>
        <taxon>Pseudomonadati</taxon>
        <taxon>Bacteroidota</taxon>
        <taxon>Chitinophagia</taxon>
        <taxon>Chitinophagales</taxon>
        <taxon>Chitinophagaceae</taxon>
        <taxon>Chitinophaga</taxon>
    </lineage>
</organism>
<gene>
    <name evidence="1" type="ORF">SAMN05661012_00364</name>
</gene>
<reference evidence="1 2" key="1">
    <citation type="submission" date="2016-11" db="EMBL/GenBank/DDBJ databases">
        <authorList>
            <person name="Jaros S."/>
            <person name="Januszkiewicz K."/>
            <person name="Wedrychowicz H."/>
        </authorList>
    </citation>
    <scope>NUCLEOTIDE SEQUENCE [LARGE SCALE GENOMIC DNA]</scope>
    <source>
        <strain evidence="1 2">DSM 784</strain>
    </source>
</reference>
<dbReference type="AlphaFoldDB" id="A0A1K1M185"/>
<dbReference type="Proteomes" id="UP000183788">
    <property type="component" value="Unassembled WGS sequence"/>
</dbReference>
<sequence>MGKITSKQQVIGSNPIRFTKAQHKLRFFRLNNPSGSGFPRFYYIKAYQSISTQMVPYSVSYPVSYLYRIPNETIRVVNL</sequence>